<dbReference type="GO" id="GO:0008168">
    <property type="term" value="F:methyltransferase activity"/>
    <property type="evidence" value="ECO:0007669"/>
    <property type="project" value="UniProtKB-KW"/>
</dbReference>
<sequence length="240" mass="26115">MTEATQPDIESSTETYAKRFAGPTGRWLLDRQTVILREFMTPFQGAQVLDVGGGHAQIAPPLAADGHDVTVLVSVASAGDRLRHRPEATPEIVVGDLTHPPVEDRAFNVVTAFRMMAHIADWQAFVGGLCRASSDAVIIDFPNPSGANGLGSLLFHAKKLIEKDTRRFRNISLAEVTETFEANGFRVDMHDGQFVLPMALHRALKKPGLSGLLEKPFAPLATRYGNPIILRARRIGTSAP</sequence>
<organism evidence="1 2">
    <name type="scientific">Ruegeria spongiae</name>
    <dbReference type="NCBI Taxonomy" id="2942209"/>
    <lineage>
        <taxon>Bacteria</taxon>
        <taxon>Pseudomonadati</taxon>
        <taxon>Pseudomonadota</taxon>
        <taxon>Alphaproteobacteria</taxon>
        <taxon>Rhodobacterales</taxon>
        <taxon>Roseobacteraceae</taxon>
        <taxon>Ruegeria</taxon>
    </lineage>
</organism>
<dbReference type="Pfam" id="PF13489">
    <property type="entry name" value="Methyltransf_23"/>
    <property type="match status" value="1"/>
</dbReference>
<comment type="caution">
    <text evidence="1">The sequence shown here is derived from an EMBL/GenBank/DDBJ whole genome shotgun (WGS) entry which is preliminary data.</text>
</comment>
<dbReference type="InterPro" id="IPR029063">
    <property type="entry name" value="SAM-dependent_MTases_sf"/>
</dbReference>
<protein>
    <submittedName>
        <fullName evidence="1">Class I SAM-dependent methyltransferase</fullName>
    </submittedName>
</protein>
<name>A0ABT0Q6Z6_9RHOB</name>
<keyword evidence="2" id="KW-1185">Reference proteome</keyword>
<dbReference type="GO" id="GO:0032259">
    <property type="term" value="P:methylation"/>
    <property type="evidence" value="ECO:0007669"/>
    <property type="project" value="UniProtKB-KW"/>
</dbReference>
<reference evidence="1" key="1">
    <citation type="submission" date="2022-05" db="EMBL/GenBank/DDBJ databases">
        <authorList>
            <person name="Park J.-S."/>
        </authorList>
    </citation>
    <scope>NUCLEOTIDE SEQUENCE</scope>
    <source>
        <strain evidence="1">2012CJ41-6</strain>
    </source>
</reference>
<proteinExistence type="predicted"/>
<dbReference type="Proteomes" id="UP001203880">
    <property type="component" value="Unassembled WGS sequence"/>
</dbReference>
<gene>
    <name evidence="1" type="ORF">M3P21_19165</name>
</gene>
<keyword evidence="1" id="KW-0489">Methyltransferase</keyword>
<evidence type="ECO:0000313" key="2">
    <source>
        <dbReference type="Proteomes" id="UP001203880"/>
    </source>
</evidence>
<evidence type="ECO:0000313" key="1">
    <source>
        <dbReference type="EMBL" id="MCL6285653.1"/>
    </source>
</evidence>
<accession>A0ABT0Q6Z6</accession>
<dbReference type="Gene3D" id="3.40.50.150">
    <property type="entry name" value="Vaccinia Virus protein VP39"/>
    <property type="match status" value="1"/>
</dbReference>
<keyword evidence="1" id="KW-0808">Transferase</keyword>
<dbReference type="RefSeq" id="WP_249712653.1">
    <property type="nucleotide sequence ID" value="NZ_JAMFMB010000033.1"/>
</dbReference>
<dbReference type="SUPFAM" id="SSF53335">
    <property type="entry name" value="S-adenosyl-L-methionine-dependent methyltransferases"/>
    <property type="match status" value="1"/>
</dbReference>
<dbReference type="EMBL" id="JAMFMB010000033">
    <property type="protein sequence ID" value="MCL6285653.1"/>
    <property type="molecule type" value="Genomic_DNA"/>
</dbReference>